<name>A0ABQ6MMH3_9STRA</name>
<reference evidence="3 4" key="1">
    <citation type="journal article" date="2023" name="Commun. Biol.">
        <title>Genome analysis of Parmales, the sister group of diatoms, reveals the evolutionary specialization of diatoms from phago-mixotrophs to photoautotrophs.</title>
        <authorList>
            <person name="Ban H."/>
            <person name="Sato S."/>
            <person name="Yoshikawa S."/>
            <person name="Yamada K."/>
            <person name="Nakamura Y."/>
            <person name="Ichinomiya M."/>
            <person name="Sato N."/>
            <person name="Blanc-Mathieu R."/>
            <person name="Endo H."/>
            <person name="Kuwata A."/>
            <person name="Ogata H."/>
        </authorList>
    </citation>
    <scope>NUCLEOTIDE SEQUENCE [LARGE SCALE GENOMIC DNA]</scope>
</reference>
<dbReference type="SUPFAM" id="SSF51197">
    <property type="entry name" value="Clavaminate synthase-like"/>
    <property type="match status" value="1"/>
</dbReference>
<organism evidence="3 4">
    <name type="scientific">Tetraparma gracilis</name>
    <dbReference type="NCBI Taxonomy" id="2962635"/>
    <lineage>
        <taxon>Eukaryota</taxon>
        <taxon>Sar</taxon>
        <taxon>Stramenopiles</taxon>
        <taxon>Ochrophyta</taxon>
        <taxon>Bolidophyceae</taxon>
        <taxon>Parmales</taxon>
        <taxon>Triparmaceae</taxon>
        <taxon>Tetraparma</taxon>
    </lineage>
</organism>
<dbReference type="EMBL" id="BRYB01001557">
    <property type="protein sequence ID" value="GMI28525.1"/>
    <property type="molecule type" value="Genomic_DNA"/>
</dbReference>
<dbReference type="PANTHER" id="PTHR12463">
    <property type="entry name" value="OXYGENASE-RELATED"/>
    <property type="match status" value="1"/>
</dbReference>
<feature type="compositionally biased region" description="Pro residues" evidence="1">
    <location>
        <begin position="7"/>
        <end position="33"/>
    </location>
</feature>
<comment type="caution">
    <text evidence="3">The sequence shown here is derived from an EMBL/GenBank/DDBJ whole genome shotgun (WGS) entry which is preliminary data.</text>
</comment>
<keyword evidence="4" id="KW-1185">Reference proteome</keyword>
<evidence type="ECO:0000313" key="4">
    <source>
        <dbReference type="Proteomes" id="UP001165060"/>
    </source>
</evidence>
<proteinExistence type="predicted"/>
<evidence type="ECO:0000313" key="3">
    <source>
        <dbReference type="EMBL" id="GMI28525.1"/>
    </source>
</evidence>
<dbReference type="Proteomes" id="UP001165060">
    <property type="component" value="Unassembled WGS sequence"/>
</dbReference>
<sequence>MCASPRPASPAPDPGPEPAPPRAPVPKPAPEPSAPGGAAWWLLGASRPLLPPTSEPLPGLLVYEGFISEEEERLISRGMMREAEPAWKPGTFNGLSINKRWGVHCNLRDRLVSAPTHPLPPYLLETLGPKLAALGHPKLRGFEMNEANGIIYKRKLGHYLAAHCDDRFLSREPICNLSLGGSCYMTYGRVRSGSKKGLQSAGKEEVKVLLKPRTLQVLTGEARYDYTHGISHGDLLDEERISVTVRMSPVTRKGAA</sequence>
<feature type="domain" description="Alpha-ketoglutarate-dependent dioxygenase AlkB-like" evidence="2">
    <location>
        <begin position="113"/>
        <end position="246"/>
    </location>
</feature>
<dbReference type="InterPro" id="IPR037151">
    <property type="entry name" value="AlkB-like_sf"/>
</dbReference>
<protein>
    <recommendedName>
        <fullName evidence="2">Alpha-ketoglutarate-dependent dioxygenase AlkB-like domain-containing protein</fullName>
    </recommendedName>
</protein>
<evidence type="ECO:0000256" key="1">
    <source>
        <dbReference type="SAM" id="MobiDB-lite"/>
    </source>
</evidence>
<dbReference type="InterPro" id="IPR027450">
    <property type="entry name" value="AlkB-like"/>
</dbReference>
<accession>A0ABQ6MMH3</accession>
<dbReference type="Gene3D" id="2.60.120.590">
    <property type="entry name" value="Alpha-ketoglutarate-dependent dioxygenase AlkB-like"/>
    <property type="match status" value="1"/>
</dbReference>
<feature type="region of interest" description="Disordered" evidence="1">
    <location>
        <begin position="1"/>
        <end position="36"/>
    </location>
</feature>
<evidence type="ECO:0000259" key="2">
    <source>
        <dbReference type="Pfam" id="PF13532"/>
    </source>
</evidence>
<dbReference type="InterPro" id="IPR032857">
    <property type="entry name" value="ALKBH4"/>
</dbReference>
<gene>
    <name evidence="3" type="ORF">TeGR_g260</name>
</gene>
<dbReference type="PANTHER" id="PTHR12463:SF1">
    <property type="entry name" value="2-OXOGLUTARATE AND FE-DEPENDENT OXYGENASE FAMILY PROTEIN"/>
    <property type="match status" value="1"/>
</dbReference>
<dbReference type="Pfam" id="PF13532">
    <property type="entry name" value="2OG-FeII_Oxy_2"/>
    <property type="match status" value="1"/>
</dbReference>